<dbReference type="GO" id="GO:0030288">
    <property type="term" value="C:outer membrane-bounded periplasmic space"/>
    <property type="evidence" value="ECO:0007669"/>
    <property type="project" value="InterPro"/>
</dbReference>
<dbReference type="EMBL" id="VSSQ01006637">
    <property type="protein sequence ID" value="MPM33365.1"/>
    <property type="molecule type" value="Genomic_DNA"/>
</dbReference>
<dbReference type="GO" id="GO:0055085">
    <property type="term" value="P:transmembrane transport"/>
    <property type="evidence" value="ECO:0007669"/>
    <property type="project" value="InterPro"/>
</dbReference>
<sequence length="359" mass="38200">MFSKKSALATLLAGAMALSLAACGSNAASSAAASSGAASGSAAASSSAASSAGAKVGQTVLKCSFNQSIDNPEAQTVVELSDKLYDATEGRYSIEVYPNEQLGAQKESLELVESGAVEMAIVANSMVENVNPDFAIIGCPYVYDSVEHQQKVFQSGALDDLYATTESAGFSVLAAYSLGPRCVYGKKPVTSPADLAGMKIRVMQSDTMVQMMNKMGGVGTPMGQGDVYSAIQAGTLDGAENNIITYTDLKQYEVAPYFSETNHLMIPDELIINTNLLKGMSEDDQKALKQVATESVDTMFTLAAQLRDEYYTKCQNELGVTITKVDIAPFQDNLKDFIQEVANRSDMTKTVYAAIQEQR</sequence>
<dbReference type="GO" id="GO:0030246">
    <property type="term" value="F:carbohydrate binding"/>
    <property type="evidence" value="ECO:0007669"/>
    <property type="project" value="TreeGrafter"/>
</dbReference>
<dbReference type="InterPro" id="IPR038404">
    <property type="entry name" value="TRAP_DctP_sf"/>
</dbReference>
<dbReference type="NCBIfam" id="NF037995">
    <property type="entry name" value="TRAP_S1"/>
    <property type="match status" value="1"/>
</dbReference>
<dbReference type="InterPro" id="IPR018389">
    <property type="entry name" value="DctP_fam"/>
</dbReference>
<gene>
    <name evidence="2" type="ORF">SDC9_79939</name>
</gene>
<evidence type="ECO:0000256" key="1">
    <source>
        <dbReference type="ARBA" id="ARBA00022729"/>
    </source>
</evidence>
<dbReference type="InterPro" id="IPR004682">
    <property type="entry name" value="TRAP_DctP"/>
</dbReference>
<dbReference type="PANTHER" id="PTHR33376:SF2">
    <property type="entry name" value="DICARBOXYLATE-BINDING PERIPLASMIC PROTEIN"/>
    <property type="match status" value="1"/>
</dbReference>
<proteinExistence type="predicted"/>
<comment type="caution">
    <text evidence="2">The sequence shown here is derived from an EMBL/GenBank/DDBJ whole genome shotgun (WGS) entry which is preliminary data.</text>
</comment>
<dbReference type="PROSITE" id="PS51257">
    <property type="entry name" value="PROKAR_LIPOPROTEIN"/>
    <property type="match status" value="1"/>
</dbReference>
<keyword evidence="1" id="KW-0732">Signal</keyword>
<dbReference type="PANTHER" id="PTHR33376">
    <property type="match status" value="1"/>
</dbReference>
<dbReference type="Gene3D" id="3.40.190.170">
    <property type="entry name" value="Bacterial extracellular solute-binding protein, family 7"/>
    <property type="match status" value="1"/>
</dbReference>
<evidence type="ECO:0000313" key="2">
    <source>
        <dbReference type="EMBL" id="MPM33365.1"/>
    </source>
</evidence>
<reference evidence="2" key="1">
    <citation type="submission" date="2019-08" db="EMBL/GenBank/DDBJ databases">
        <authorList>
            <person name="Kucharzyk K."/>
            <person name="Murdoch R.W."/>
            <person name="Higgins S."/>
            <person name="Loffler F."/>
        </authorList>
    </citation>
    <scope>NUCLEOTIDE SEQUENCE</scope>
</reference>
<dbReference type="CDD" id="cd13671">
    <property type="entry name" value="PBP2_TRAP_SBP_like_3"/>
    <property type="match status" value="1"/>
</dbReference>
<dbReference type="NCBIfam" id="TIGR00787">
    <property type="entry name" value="dctP"/>
    <property type="match status" value="1"/>
</dbReference>
<accession>A0A644YXP1</accession>
<dbReference type="Pfam" id="PF03480">
    <property type="entry name" value="DctP"/>
    <property type="match status" value="1"/>
</dbReference>
<dbReference type="AlphaFoldDB" id="A0A644YXP1"/>
<protein>
    <recommendedName>
        <fullName evidence="3">Solute-binding protein</fullName>
    </recommendedName>
</protein>
<evidence type="ECO:0008006" key="3">
    <source>
        <dbReference type="Google" id="ProtNLM"/>
    </source>
</evidence>
<name>A0A644YXP1_9ZZZZ</name>
<organism evidence="2">
    <name type="scientific">bioreactor metagenome</name>
    <dbReference type="NCBI Taxonomy" id="1076179"/>
    <lineage>
        <taxon>unclassified sequences</taxon>
        <taxon>metagenomes</taxon>
        <taxon>ecological metagenomes</taxon>
    </lineage>
</organism>